<gene>
    <name evidence="1" type="ORF">FIBSPDRAFT_675689</name>
</gene>
<dbReference type="OrthoDB" id="3365698at2759"/>
<dbReference type="EMBL" id="KV417860">
    <property type="protein sequence ID" value="KZP05118.1"/>
    <property type="molecule type" value="Genomic_DNA"/>
</dbReference>
<dbReference type="AlphaFoldDB" id="A0A167VKP1"/>
<feature type="non-terminal residue" evidence="1">
    <location>
        <position position="82"/>
    </location>
</feature>
<keyword evidence="2" id="KW-1185">Reference proteome</keyword>
<protein>
    <submittedName>
        <fullName evidence="1">Uncharacterized protein</fullName>
    </submittedName>
</protein>
<organism evidence="1 2">
    <name type="scientific">Athelia psychrophila</name>
    <dbReference type="NCBI Taxonomy" id="1759441"/>
    <lineage>
        <taxon>Eukaryota</taxon>
        <taxon>Fungi</taxon>
        <taxon>Dikarya</taxon>
        <taxon>Basidiomycota</taxon>
        <taxon>Agaricomycotina</taxon>
        <taxon>Agaricomycetes</taxon>
        <taxon>Agaricomycetidae</taxon>
        <taxon>Atheliales</taxon>
        <taxon>Atheliaceae</taxon>
        <taxon>Athelia</taxon>
    </lineage>
</organism>
<evidence type="ECO:0000313" key="1">
    <source>
        <dbReference type="EMBL" id="KZP05118.1"/>
    </source>
</evidence>
<reference evidence="1 2" key="1">
    <citation type="journal article" date="2016" name="Mol. Biol. Evol.">
        <title>Comparative Genomics of Early-Diverging Mushroom-Forming Fungi Provides Insights into the Origins of Lignocellulose Decay Capabilities.</title>
        <authorList>
            <person name="Nagy L.G."/>
            <person name="Riley R."/>
            <person name="Tritt A."/>
            <person name="Adam C."/>
            <person name="Daum C."/>
            <person name="Floudas D."/>
            <person name="Sun H."/>
            <person name="Yadav J.S."/>
            <person name="Pangilinan J."/>
            <person name="Larsson K.H."/>
            <person name="Matsuura K."/>
            <person name="Barry K."/>
            <person name="Labutti K."/>
            <person name="Kuo R."/>
            <person name="Ohm R.A."/>
            <person name="Bhattacharya S.S."/>
            <person name="Shirouzu T."/>
            <person name="Yoshinaga Y."/>
            <person name="Martin F.M."/>
            <person name="Grigoriev I.V."/>
            <person name="Hibbett D.S."/>
        </authorList>
    </citation>
    <scope>NUCLEOTIDE SEQUENCE [LARGE SCALE GENOMIC DNA]</scope>
    <source>
        <strain evidence="1 2">CBS 109695</strain>
    </source>
</reference>
<evidence type="ECO:0000313" key="2">
    <source>
        <dbReference type="Proteomes" id="UP000076532"/>
    </source>
</evidence>
<feature type="non-terminal residue" evidence="1">
    <location>
        <position position="1"/>
    </location>
</feature>
<name>A0A167VKP1_9AGAM</name>
<sequence>VSRLDLEISRLEAGLAEIRRKRDENQKYIVAHKALVSAIRRVPTEVIAEIFLQCLRGRPMISPHLAAICRRWRSIVFSSPRV</sequence>
<proteinExistence type="predicted"/>
<dbReference type="Proteomes" id="UP000076532">
    <property type="component" value="Unassembled WGS sequence"/>
</dbReference>
<accession>A0A167VKP1</accession>